<comment type="caution">
    <text evidence="1">The sequence shown here is derived from an EMBL/GenBank/DDBJ whole genome shotgun (WGS) entry which is preliminary data.</text>
</comment>
<reference evidence="1 2" key="1">
    <citation type="submission" date="2020-04" db="EMBL/GenBank/DDBJ databases">
        <title>Acinetobacter Taxon 24.</title>
        <authorList>
            <person name="Nemec A."/>
            <person name="Radolfova-Krizova L."/>
            <person name="Higgins P.G."/>
            <person name="Spanelova P."/>
        </authorList>
    </citation>
    <scope>NUCLEOTIDE SEQUENCE [LARGE SCALE GENOMIC DNA]</scope>
    <source>
        <strain evidence="1 2">ANC 4280</strain>
    </source>
</reference>
<proteinExistence type="predicted"/>
<evidence type="ECO:0000313" key="2">
    <source>
        <dbReference type="Proteomes" id="UP000532147"/>
    </source>
</evidence>
<evidence type="ECO:0000313" key="1">
    <source>
        <dbReference type="EMBL" id="NNH37996.1"/>
    </source>
</evidence>
<dbReference type="RefSeq" id="WP_171534040.1">
    <property type="nucleotide sequence ID" value="NZ_JABERH010000013.1"/>
</dbReference>
<dbReference type="EMBL" id="JABERH010000013">
    <property type="protein sequence ID" value="NNH37996.1"/>
    <property type="molecule type" value="Genomic_DNA"/>
</dbReference>
<dbReference type="AlphaFoldDB" id="A0A8E4GLJ1"/>
<protein>
    <submittedName>
        <fullName evidence="1">Uncharacterized protein</fullName>
    </submittedName>
</protein>
<dbReference type="Proteomes" id="UP000532147">
    <property type="component" value="Unassembled WGS sequence"/>
</dbReference>
<organism evidence="1 2">
    <name type="scientific">Acinetobacter terrae</name>
    <dbReference type="NCBI Taxonomy" id="2731247"/>
    <lineage>
        <taxon>Bacteria</taxon>
        <taxon>Pseudomonadati</taxon>
        <taxon>Pseudomonadota</taxon>
        <taxon>Gammaproteobacteria</taxon>
        <taxon>Moraxellales</taxon>
        <taxon>Moraxellaceae</taxon>
        <taxon>Acinetobacter</taxon>
        <taxon>Acinetobacter Taxon 24</taxon>
    </lineage>
</organism>
<accession>A0A8E4GLJ1</accession>
<name>A0A8E4GLJ1_9GAMM</name>
<sequence>MTELAKHKILQGIVGFFQQYTLISNQKLELNYCTWNEQGVLNIALDQTINLQFFGKNHLQDVIQYIRENYELNYILISDGCFLDTEIHFLQSEFKRQQLDHFRIICVGSDDKRALKASNFGKLHVFDVEEVSQVIPSLLLQKSLQSVDLIKLVQ</sequence>
<gene>
    <name evidence="1" type="ORF">HLH11_04870</name>
</gene>